<comment type="caution">
    <text evidence="2">The sequence shown here is derived from an EMBL/GenBank/DDBJ whole genome shotgun (WGS) entry which is preliminary data.</text>
</comment>
<gene>
    <name evidence="2" type="ORF">CCMP2556_LOCUS37571</name>
</gene>
<feature type="region of interest" description="Disordered" evidence="1">
    <location>
        <begin position="197"/>
        <end position="251"/>
    </location>
</feature>
<feature type="compositionally biased region" description="Acidic residues" evidence="1">
    <location>
        <begin position="223"/>
        <end position="239"/>
    </location>
</feature>
<reference evidence="2 3" key="1">
    <citation type="submission" date="2024-02" db="EMBL/GenBank/DDBJ databases">
        <authorList>
            <person name="Chen Y."/>
            <person name="Shah S."/>
            <person name="Dougan E. K."/>
            <person name="Thang M."/>
            <person name="Chan C."/>
        </authorList>
    </citation>
    <scope>NUCLEOTIDE SEQUENCE [LARGE SCALE GENOMIC DNA]</scope>
</reference>
<sequence length="356" mass="40219">MDHKAAVKIIDATGLYRHCGIANDLGGVMPSHQRTYWAVVNEDGSQAALPILLARHVERRLCQHRRDRKVLIDRKPVKGEEKLRETNSREMKLIYNRRTGLMATEKQAKVKGRFLEEFALNMTLTDANDGMYFMSSPNFPKKRLVCTRSNQEISGMDLLKQCYEGEEVDESESEAETIADGMLPPQDALQQHHEDLEAAANDESGSEDTADYDGYNAASSGIEEMDDEGEMEESEEEGAPEPMSSAPEGGLLGRAKQYHLSNEWNELVDISNKHGYDYTKLPAVVGGGIHRHPSGSFWSTRFPDEAWTTCRWNETRTPFQAMLRVIRHFIKLYIRGAPADMHAWKAHLGHLEKLDA</sequence>
<name>A0ABP0PJS2_9DINO</name>
<evidence type="ECO:0000313" key="3">
    <source>
        <dbReference type="Proteomes" id="UP001642484"/>
    </source>
</evidence>
<accession>A0ABP0PJS2</accession>
<evidence type="ECO:0008006" key="4">
    <source>
        <dbReference type="Google" id="ProtNLM"/>
    </source>
</evidence>
<organism evidence="2 3">
    <name type="scientific">Durusdinium trenchii</name>
    <dbReference type="NCBI Taxonomy" id="1381693"/>
    <lineage>
        <taxon>Eukaryota</taxon>
        <taxon>Sar</taxon>
        <taxon>Alveolata</taxon>
        <taxon>Dinophyceae</taxon>
        <taxon>Suessiales</taxon>
        <taxon>Symbiodiniaceae</taxon>
        <taxon>Durusdinium</taxon>
    </lineage>
</organism>
<keyword evidence="3" id="KW-1185">Reference proteome</keyword>
<proteinExistence type="predicted"/>
<protein>
    <recommendedName>
        <fullName evidence="4">PiggyBac transposable element-derived protein domain-containing protein</fullName>
    </recommendedName>
</protein>
<dbReference type="EMBL" id="CAXAMN010023251">
    <property type="protein sequence ID" value="CAK9076271.1"/>
    <property type="molecule type" value="Genomic_DNA"/>
</dbReference>
<dbReference type="Proteomes" id="UP001642484">
    <property type="component" value="Unassembled WGS sequence"/>
</dbReference>
<evidence type="ECO:0000313" key="2">
    <source>
        <dbReference type="EMBL" id="CAK9076271.1"/>
    </source>
</evidence>
<evidence type="ECO:0000256" key="1">
    <source>
        <dbReference type="SAM" id="MobiDB-lite"/>
    </source>
</evidence>